<dbReference type="EMBL" id="ML170277">
    <property type="protein sequence ID" value="TDL15394.1"/>
    <property type="molecule type" value="Genomic_DNA"/>
</dbReference>
<dbReference type="VEuPathDB" id="FungiDB:BD410DRAFT_121450"/>
<gene>
    <name evidence="2" type="ORF">BD410DRAFT_121450</name>
</gene>
<dbReference type="AlphaFoldDB" id="A0A4Y7PIU3"/>
<dbReference type="Proteomes" id="UP000294933">
    <property type="component" value="Unassembled WGS sequence"/>
</dbReference>
<name>A0A4Y7PIU3_9AGAM</name>
<reference evidence="2 3" key="1">
    <citation type="submission" date="2018-06" db="EMBL/GenBank/DDBJ databases">
        <title>A transcriptomic atlas of mushroom development highlights an independent origin of complex multicellularity.</title>
        <authorList>
            <consortium name="DOE Joint Genome Institute"/>
            <person name="Krizsan K."/>
            <person name="Almasi E."/>
            <person name="Merenyi Z."/>
            <person name="Sahu N."/>
            <person name="Viragh M."/>
            <person name="Koszo T."/>
            <person name="Mondo S."/>
            <person name="Kiss B."/>
            <person name="Balint B."/>
            <person name="Kues U."/>
            <person name="Barry K."/>
            <person name="Hegedus J.C."/>
            <person name="Henrissat B."/>
            <person name="Johnson J."/>
            <person name="Lipzen A."/>
            <person name="Ohm R."/>
            <person name="Nagy I."/>
            <person name="Pangilinan J."/>
            <person name="Yan J."/>
            <person name="Xiong Y."/>
            <person name="Grigoriev I.V."/>
            <person name="Hibbett D.S."/>
            <person name="Nagy L.G."/>
        </authorList>
    </citation>
    <scope>NUCLEOTIDE SEQUENCE [LARGE SCALE GENOMIC DNA]</scope>
    <source>
        <strain evidence="2 3">SZMC22713</strain>
    </source>
</reference>
<organism evidence="2 3">
    <name type="scientific">Rickenella mellea</name>
    <dbReference type="NCBI Taxonomy" id="50990"/>
    <lineage>
        <taxon>Eukaryota</taxon>
        <taxon>Fungi</taxon>
        <taxon>Dikarya</taxon>
        <taxon>Basidiomycota</taxon>
        <taxon>Agaricomycotina</taxon>
        <taxon>Agaricomycetes</taxon>
        <taxon>Hymenochaetales</taxon>
        <taxon>Rickenellaceae</taxon>
        <taxon>Rickenella</taxon>
    </lineage>
</organism>
<feature type="compositionally biased region" description="Polar residues" evidence="1">
    <location>
        <begin position="156"/>
        <end position="168"/>
    </location>
</feature>
<evidence type="ECO:0000256" key="1">
    <source>
        <dbReference type="SAM" id="MobiDB-lite"/>
    </source>
</evidence>
<proteinExistence type="predicted"/>
<accession>A0A4Y7PIU3</accession>
<keyword evidence="3" id="KW-1185">Reference proteome</keyword>
<protein>
    <submittedName>
        <fullName evidence="2">Uncharacterized protein</fullName>
    </submittedName>
</protein>
<evidence type="ECO:0000313" key="2">
    <source>
        <dbReference type="EMBL" id="TDL15394.1"/>
    </source>
</evidence>
<feature type="region of interest" description="Disordered" evidence="1">
    <location>
        <begin position="15"/>
        <end position="34"/>
    </location>
</feature>
<sequence>MARYPAYFPATTELLSPPSSPTAKKLVKPRRPTQPLACPLSIPASWKAALPFPRPARCPLSRRLPRPRVLSVILSKHFDESDPPVEDNKPDIASPIASAVERNAPPVGRDTSLDVFRLSIAHPYAATPDHTPPPPSPMPFSHYRVTPPQSPRKQKTGSIRNASPGPSRTLLTLRRTASSISLNTLASSITGVSFSPLSSQSKPINTISEARRRRIAKMAKLTRHLGECPPAELVFGASSVRKGEKNDVRKRVRGSAPEQPDMEEGEKVWVHVTHTSRRAVKTIQPANPRNTTETRWIKEEGGKRRKMKDFENVVHLLRQL</sequence>
<evidence type="ECO:0000313" key="3">
    <source>
        <dbReference type="Proteomes" id="UP000294933"/>
    </source>
</evidence>
<feature type="region of interest" description="Disordered" evidence="1">
    <location>
        <begin position="124"/>
        <end position="168"/>
    </location>
</feature>